<accession>A0A5C5GF47</accession>
<dbReference type="InterPro" id="IPR022761">
    <property type="entry name" value="Fumarate_lyase_N"/>
</dbReference>
<dbReference type="OrthoDB" id="9768878at2"/>
<gene>
    <name evidence="3" type="ORF">FHY64_08965</name>
</gene>
<sequence>MSASPFDSSIYRDLLADRETARLFTDSAEVRAMLIVEGALARAQGAAGLIPEVSAAAIHRASLELQIDPGSLASGVDESAVPVPALVRRFRDEMQAPEHAQWVHYGATSQDIMDTALTLRLRQVLARTEERLTAVLTALAAQADTHAALPMTGRTYGQAAVPTSFGALAAAWGRPLVTLAEGLAPLKEQLLRVSLGGAAGTLSAMGAGGAQVRAELAQGLGLGDPGGSWHTARQPIAALSAFATQVTGALGKMGADLTLLGMTGIGEITLPASGASSTMPQKRNPVLPAALSALAAQTVGLNHTIQAAQVHTLQRDGSAWIGEWLALPQVCIAMNRALDIAATLAEGITPNADAMRAALSANHGLIHAEALSFHLAHHMPRPEAQARVKALCNRAVAEDRDLSDLAAETFPDQDLAPVFADEAALGLAPVDARNFASAARAAVSLLSGTAP</sequence>
<comment type="caution">
    <text evidence="3">The sequence shown here is derived from an EMBL/GenBank/DDBJ whole genome shotgun (WGS) entry which is preliminary data.</text>
</comment>
<comment type="similarity">
    <text evidence="1">Belongs to the class-II fumarase/aspartase family.</text>
</comment>
<feature type="domain" description="Adenylosuccinate lyase C-terminal" evidence="2">
    <location>
        <begin position="363"/>
        <end position="436"/>
    </location>
</feature>
<dbReference type="Pfam" id="PF00206">
    <property type="entry name" value="Lyase_1"/>
    <property type="match status" value="1"/>
</dbReference>
<dbReference type="Gene3D" id="1.10.40.30">
    <property type="entry name" value="Fumarase/aspartase (C-terminal domain)"/>
    <property type="match status" value="1"/>
</dbReference>
<keyword evidence="3" id="KW-0456">Lyase</keyword>
<dbReference type="SUPFAM" id="SSF48557">
    <property type="entry name" value="L-aspartase-like"/>
    <property type="match status" value="1"/>
</dbReference>
<dbReference type="PRINTS" id="PR00149">
    <property type="entry name" value="FUMRATELYASE"/>
</dbReference>
<dbReference type="GO" id="GO:0016829">
    <property type="term" value="F:lyase activity"/>
    <property type="evidence" value="ECO:0007669"/>
    <property type="project" value="UniProtKB-KW"/>
</dbReference>
<evidence type="ECO:0000259" key="2">
    <source>
        <dbReference type="SMART" id="SM00998"/>
    </source>
</evidence>
<dbReference type="InterPro" id="IPR000362">
    <property type="entry name" value="Fumarate_lyase_fam"/>
</dbReference>
<name>A0A5C5GF47_9RHOB</name>
<reference evidence="3 4" key="1">
    <citation type="submission" date="2019-06" db="EMBL/GenBank/DDBJ databases">
        <title>Genome of new Rhodobacteraceae sp. SM1903.</title>
        <authorList>
            <person name="Ren X."/>
        </authorList>
    </citation>
    <scope>NUCLEOTIDE SEQUENCE [LARGE SCALE GENOMIC DNA]</scope>
    <source>
        <strain evidence="3 4">SM1903</strain>
    </source>
</reference>
<dbReference type="AlphaFoldDB" id="A0A5C5GF47"/>
<dbReference type="SMART" id="SM00998">
    <property type="entry name" value="ADSL_C"/>
    <property type="match status" value="1"/>
</dbReference>
<evidence type="ECO:0000313" key="3">
    <source>
        <dbReference type="EMBL" id="TNY33385.1"/>
    </source>
</evidence>
<organism evidence="3 4">
    <name type="scientific">Pelagovum pacificum</name>
    <dbReference type="NCBI Taxonomy" id="2588711"/>
    <lineage>
        <taxon>Bacteria</taxon>
        <taxon>Pseudomonadati</taxon>
        <taxon>Pseudomonadota</taxon>
        <taxon>Alphaproteobacteria</taxon>
        <taxon>Rhodobacterales</taxon>
        <taxon>Paracoccaceae</taxon>
        <taxon>Pelagovum</taxon>
    </lineage>
</organism>
<dbReference type="PANTHER" id="PTHR43172:SF2">
    <property type="entry name" value="ADENYLOSUCCINATE LYASE C-TERMINAL DOMAIN-CONTAINING PROTEIN"/>
    <property type="match status" value="1"/>
</dbReference>
<evidence type="ECO:0000256" key="1">
    <source>
        <dbReference type="ARBA" id="ARBA00034772"/>
    </source>
</evidence>
<proteinExistence type="inferred from homology"/>
<dbReference type="Gene3D" id="1.20.200.10">
    <property type="entry name" value="Fumarase/aspartase (Central domain)"/>
    <property type="match status" value="1"/>
</dbReference>
<dbReference type="InterPro" id="IPR008948">
    <property type="entry name" value="L-Aspartase-like"/>
</dbReference>
<dbReference type="RefSeq" id="WP_140195646.1">
    <property type="nucleotide sequence ID" value="NZ_CP065915.1"/>
</dbReference>
<dbReference type="InterPro" id="IPR019468">
    <property type="entry name" value="AdenyloSucc_lyase_C"/>
</dbReference>
<keyword evidence="4" id="KW-1185">Reference proteome</keyword>
<dbReference type="PANTHER" id="PTHR43172">
    <property type="entry name" value="ADENYLOSUCCINATE LYASE"/>
    <property type="match status" value="1"/>
</dbReference>
<protein>
    <submittedName>
        <fullName evidence="3">Adenylosuccinate lyase family protein</fullName>
    </submittedName>
</protein>
<dbReference type="EMBL" id="VFFF01000001">
    <property type="protein sequence ID" value="TNY33385.1"/>
    <property type="molecule type" value="Genomic_DNA"/>
</dbReference>
<dbReference type="Proteomes" id="UP000314011">
    <property type="component" value="Unassembled WGS sequence"/>
</dbReference>
<evidence type="ECO:0000313" key="4">
    <source>
        <dbReference type="Proteomes" id="UP000314011"/>
    </source>
</evidence>